<dbReference type="InterPro" id="IPR002401">
    <property type="entry name" value="Cyt_P450_E_grp-I"/>
</dbReference>
<protein>
    <submittedName>
        <fullName evidence="11">Cytochrome P450</fullName>
    </submittedName>
</protein>
<evidence type="ECO:0000256" key="1">
    <source>
        <dbReference type="ARBA" id="ARBA00001971"/>
    </source>
</evidence>
<dbReference type="InterPro" id="IPR050364">
    <property type="entry name" value="Cytochrome_P450_fung"/>
</dbReference>
<keyword evidence="8 10" id="KW-0503">Monooxygenase</keyword>
<keyword evidence="6 10" id="KW-0560">Oxidoreductase</keyword>
<dbReference type="PROSITE" id="PS00086">
    <property type="entry name" value="CYTOCHROME_P450"/>
    <property type="match status" value="1"/>
</dbReference>
<dbReference type="Pfam" id="PF00067">
    <property type="entry name" value="p450"/>
    <property type="match status" value="1"/>
</dbReference>
<comment type="pathway">
    <text evidence="2">Secondary metabolite biosynthesis.</text>
</comment>
<dbReference type="AlphaFoldDB" id="A0A165SWQ7"/>
<evidence type="ECO:0000256" key="10">
    <source>
        <dbReference type="RuleBase" id="RU000461"/>
    </source>
</evidence>
<evidence type="ECO:0000256" key="8">
    <source>
        <dbReference type="ARBA" id="ARBA00023033"/>
    </source>
</evidence>
<comment type="similarity">
    <text evidence="3 10">Belongs to the cytochrome P450 family.</text>
</comment>
<proteinExistence type="inferred from homology"/>
<dbReference type="InterPro" id="IPR001128">
    <property type="entry name" value="Cyt_P450"/>
</dbReference>
<dbReference type="PRINTS" id="PR00463">
    <property type="entry name" value="EP450I"/>
</dbReference>
<evidence type="ECO:0000313" key="11">
    <source>
        <dbReference type="EMBL" id="KZT25794.1"/>
    </source>
</evidence>
<reference evidence="11 12" key="1">
    <citation type="journal article" date="2016" name="Mol. Biol. Evol.">
        <title>Comparative Genomics of Early-Diverging Mushroom-Forming Fungi Provides Insights into the Origins of Lignocellulose Decay Capabilities.</title>
        <authorList>
            <person name="Nagy L.G."/>
            <person name="Riley R."/>
            <person name="Tritt A."/>
            <person name="Adam C."/>
            <person name="Daum C."/>
            <person name="Floudas D."/>
            <person name="Sun H."/>
            <person name="Yadav J.S."/>
            <person name="Pangilinan J."/>
            <person name="Larsson K.H."/>
            <person name="Matsuura K."/>
            <person name="Barry K."/>
            <person name="Labutti K."/>
            <person name="Kuo R."/>
            <person name="Ohm R.A."/>
            <person name="Bhattacharya S.S."/>
            <person name="Shirouzu T."/>
            <person name="Yoshinaga Y."/>
            <person name="Martin F.M."/>
            <person name="Grigoriev I.V."/>
            <person name="Hibbett D.S."/>
        </authorList>
    </citation>
    <scope>NUCLEOTIDE SEQUENCE [LARGE SCALE GENOMIC DNA]</scope>
    <source>
        <strain evidence="11 12">HHB14362 ss-1</strain>
    </source>
</reference>
<dbReference type="GO" id="GO:0004497">
    <property type="term" value="F:monooxygenase activity"/>
    <property type="evidence" value="ECO:0007669"/>
    <property type="project" value="UniProtKB-KW"/>
</dbReference>
<dbReference type="OrthoDB" id="2789670at2759"/>
<dbReference type="GO" id="GO:0016705">
    <property type="term" value="F:oxidoreductase activity, acting on paired donors, with incorporation or reduction of molecular oxygen"/>
    <property type="evidence" value="ECO:0007669"/>
    <property type="project" value="InterPro"/>
</dbReference>
<gene>
    <name evidence="11" type="ORF">NEOLEDRAFT_340782</name>
</gene>
<evidence type="ECO:0000256" key="2">
    <source>
        <dbReference type="ARBA" id="ARBA00005179"/>
    </source>
</evidence>
<dbReference type="Gene3D" id="1.10.630.10">
    <property type="entry name" value="Cytochrome P450"/>
    <property type="match status" value="1"/>
</dbReference>
<dbReference type="PRINTS" id="PR00385">
    <property type="entry name" value="P450"/>
</dbReference>
<organism evidence="11 12">
    <name type="scientific">Neolentinus lepideus HHB14362 ss-1</name>
    <dbReference type="NCBI Taxonomy" id="1314782"/>
    <lineage>
        <taxon>Eukaryota</taxon>
        <taxon>Fungi</taxon>
        <taxon>Dikarya</taxon>
        <taxon>Basidiomycota</taxon>
        <taxon>Agaricomycotina</taxon>
        <taxon>Agaricomycetes</taxon>
        <taxon>Gloeophyllales</taxon>
        <taxon>Gloeophyllaceae</taxon>
        <taxon>Neolentinus</taxon>
    </lineage>
</organism>
<keyword evidence="4 9" id="KW-0349">Heme</keyword>
<dbReference type="InterPro" id="IPR036396">
    <property type="entry name" value="Cyt_P450_sf"/>
</dbReference>
<evidence type="ECO:0000313" key="12">
    <source>
        <dbReference type="Proteomes" id="UP000076761"/>
    </source>
</evidence>
<evidence type="ECO:0000256" key="9">
    <source>
        <dbReference type="PIRSR" id="PIRSR602401-1"/>
    </source>
</evidence>
<evidence type="ECO:0000256" key="7">
    <source>
        <dbReference type="ARBA" id="ARBA00023004"/>
    </source>
</evidence>
<dbReference type="SUPFAM" id="SSF48264">
    <property type="entry name" value="Cytochrome P450"/>
    <property type="match status" value="1"/>
</dbReference>
<dbReference type="Proteomes" id="UP000076761">
    <property type="component" value="Unassembled WGS sequence"/>
</dbReference>
<evidence type="ECO:0000256" key="3">
    <source>
        <dbReference type="ARBA" id="ARBA00010617"/>
    </source>
</evidence>
<dbReference type="GO" id="GO:0020037">
    <property type="term" value="F:heme binding"/>
    <property type="evidence" value="ECO:0007669"/>
    <property type="project" value="InterPro"/>
</dbReference>
<evidence type="ECO:0000256" key="5">
    <source>
        <dbReference type="ARBA" id="ARBA00022723"/>
    </source>
</evidence>
<keyword evidence="12" id="KW-1185">Reference proteome</keyword>
<evidence type="ECO:0000256" key="6">
    <source>
        <dbReference type="ARBA" id="ARBA00023002"/>
    </source>
</evidence>
<dbReference type="InterPro" id="IPR017972">
    <property type="entry name" value="Cyt_P450_CS"/>
</dbReference>
<sequence>MAMALCPEKQWKAQEEIDALLGGDHLPTVADRDKLPYVSAIIKETMRWHPTLPLSLARQTDKDDVYEGYFIPRGTMVMPNVWFIAYDADARYDPEEFIPERFLDEDVPTPDPASWVFGFGRRVCPGRFLAENSVFVIVANILAAFDISLPTEGNLSPKFTLDLVSYPEPYECQITPRSDAMARLVESRAIQCNI</sequence>
<dbReference type="STRING" id="1314782.A0A165SWQ7"/>
<dbReference type="InParanoid" id="A0A165SWQ7"/>
<keyword evidence="7 9" id="KW-0408">Iron</keyword>
<name>A0A165SWQ7_9AGAM</name>
<dbReference type="GO" id="GO:0005506">
    <property type="term" value="F:iron ion binding"/>
    <property type="evidence" value="ECO:0007669"/>
    <property type="project" value="InterPro"/>
</dbReference>
<dbReference type="PANTHER" id="PTHR46300">
    <property type="entry name" value="P450, PUTATIVE (EUROFUNG)-RELATED-RELATED"/>
    <property type="match status" value="1"/>
</dbReference>
<comment type="cofactor">
    <cofactor evidence="1 9">
        <name>heme</name>
        <dbReference type="ChEBI" id="CHEBI:30413"/>
    </cofactor>
</comment>
<evidence type="ECO:0000256" key="4">
    <source>
        <dbReference type="ARBA" id="ARBA00022617"/>
    </source>
</evidence>
<accession>A0A165SWQ7</accession>
<feature type="binding site" description="axial binding residue" evidence="9">
    <location>
        <position position="124"/>
    </location>
    <ligand>
        <name>heme</name>
        <dbReference type="ChEBI" id="CHEBI:30413"/>
    </ligand>
    <ligandPart>
        <name>Fe</name>
        <dbReference type="ChEBI" id="CHEBI:18248"/>
    </ligandPart>
</feature>
<dbReference type="PANTHER" id="PTHR46300:SF7">
    <property type="entry name" value="P450, PUTATIVE (EUROFUNG)-RELATED"/>
    <property type="match status" value="1"/>
</dbReference>
<keyword evidence="5 9" id="KW-0479">Metal-binding</keyword>
<dbReference type="EMBL" id="KV425570">
    <property type="protein sequence ID" value="KZT25794.1"/>
    <property type="molecule type" value="Genomic_DNA"/>
</dbReference>